<dbReference type="PaxDb" id="4113-PGSC0003DMT400087551"/>
<dbReference type="AlphaFoldDB" id="M1DE26"/>
<proteinExistence type="predicted"/>
<dbReference type="InParanoid" id="M1DE26"/>
<evidence type="ECO:0000259" key="2">
    <source>
        <dbReference type="Pfam" id="PF20167"/>
    </source>
</evidence>
<dbReference type="Proteomes" id="UP000011115">
    <property type="component" value="Unassembled WGS sequence"/>
</dbReference>
<keyword evidence="4" id="KW-1185">Reference proteome</keyword>
<name>M1DE26_SOLTU</name>
<feature type="region of interest" description="Disordered" evidence="1">
    <location>
        <begin position="117"/>
        <end position="139"/>
    </location>
</feature>
<dbReference type="Pfam" id="PF20167">
    <property type="entry name" value="Transposase_32"/>
    <property type="match status" value="1"/>
</dbReference>
<feature type="domain" description="Putative plant transposon protein" evidence="2">
    <location>
        <begin position="3"/>
        <end position="110"/>
    </location>
</feature>
<evidence type="ECO:0000313" key="4">
    <source>
        <dbReference type="Proteomes" id="UP000011115"/>
    </source>
</evidence>
<dbReference type="HOGENOM" id="CLU_055921_0_0_1"/>
<evidence type="ECO:0000313" key="3">
    <source>
        <dbReference type="EnsemblPlants" id="PGSC0003DMT400087551"/>
    </source>
</evidence>
<sequence>MDLEWQRDTLVEPTHRDQVYWATAEGITSTDWSPDAKRWLHLVTRRIRPSGNRTDVTFPRALVVACAIQGIQLNMGAQIISEWKMFYRGNKKAFFLPGLITALCKRAGVPLFNADKGKRRRTNKASSSKTAVDSDDEDPLSGAWVEEDLEAVRERIRSAYTEFTPIPPSTALEVEMLRRQLRKERRKGVVRDRLMLSMWKTIKTIFTYVAPSKELPRLEPLDFRDFSMLNEAWNGVIPPENLDSDIDTTQSESP</sequence>
<organism evidence="3 4">
    <name type="scientific">Solanum tuberosum</name>
    <name type="common">Potato</name>
    <dbReference type="NCBI Taxonomy" id="4113"/>
    <lineage>
        <taxon>Eukaryota</taxon>
        <taxon>Viridiplantae</taxon>
        <taxon>Streptophyta</taxon>
        <taxon>Embryophyta</taxon>
        <taxon>Tracheophyta</taxon>
        <taxon>Spermatophyta</taxon>
        <taxon>Magnoliopsida</taxon>
        <taxon>eudicotyledons</taxon>
        <taxon>Gunneridae</taxon>
        <taxon>Pentapetalae</taxon>
        <taxon>asterids</taxon>
        <taxon>lamiids</taxon>
        <taxon>Solanales</taxon>
        <taxon>Solanaceae</taxon>
        <taxon>Solanoideae</taxon>
        <taxon>Solaneae</taxon>
        <taxon>Solanum</taxon>
    </lineage>
</organism>
<protein>
    <recommendedName>
        <fullName evidence="2">Putative plant transposon protein domain-containing protein</fullName>
    </recommendedName>
</protein>
<dbReference type="InterPro" id="IPR046796">
    <property type="entry name" value="Transposase_32_dom"/>
</dbReference>
<dbReference type="EnsemblPlants" id="PGSC0003DMT400087551">
    <property type="protein sequence ID" value="PGSC0003DMT400087551"/>
    <property type="gene ID" value="PGSC0003DMG400037122"/>
</dbReference>
<reference evidence="3" key="2">
    <citation type="submission" date="2015-06" db="UniProtKB">
        <authorList>
            <consortium name="EnsemblPlants"/>
        </authorList>
    </citation>
    <scope>IDENTIFICATION</scope>
    <source>
        <strain evidence="3">DM1-3 516 R44</strain>
    </source>
</reference>
<evidence type="ECO:0000256" key="1">
    <source>
        <dbReference type="SAM" id="MobiDB-lite"/>
    </source>
</evidence>
<dbReference type="Gramene" id="PGSC0003DMT400087551">
    <property type="protein sequence ID" value="PGSC0003DMT400087551"/>
    <property type="gene ID" value="PGSC0003DMG400037122"/>
</dbReference>
<dbReference type="eggNOG" id="ENOG502R82Y">
    <property type="taxonomic scope" value="Eukaryota"/>
</dbReference>
<accession>M1DE26</accession>
<reference evidence="4" key="1">
    <citation type="journal article" date="2011" name="Nature">
        <title>Genome sequence and analysis of the tuber crop potato.</title>
        <authorList>
            <consortium name="The Potato Genome Sequencing Consortium"/>
        </authorList>
    </citation>
    <scope>NUCLEOTIDE SEQUENCE [LARGE SCALE GENOMIC DNA]</scope>
    <source>
        <strain evidence="4">cv. DM1-3 516 R44</strain>
    </source>
</reference>